<dbReference type="Pfam" id="PF13279">
    <property type="entry name" value="4HBT_2"/>
    <property type="match status" value="1"/>
</dbReference>
<gene>
    <name evidence="1" type="ORF">SAMN05216266_104216</name>
</gene>
<organism evidence="1 2">
    <name type="scientific">Amycolatopsis marina</name>
    <dbReference type="NCBI Taxonomy" id="490629"/>
    <lineage>
        <taxon>Bacteria</taxon>
        <taxon>Bacillati</taxon>
        <taxon>Actinomycetota</taxon>
        <taxon>Actinomycetes</taxon>
        <taxon>Pseudonocardiales</taxon>
        <taxon>Pseudonocardiaceae</taxon>
        <taxon>Amycolatopsis</taxon>
    </lineage>
</organism>
<reference evidence="2" key="1">
    <citation type="submission" date="2016-10" db="EMBL/GenBank/DDBJ databases">
        <authorList>
            <person name="Varghese N."/>
            <person name="Submissions S."/>
        </authorList>
    </citation>
    <scope>NUCLEOTIDE SEQUENCE [LARGE SCALE GENOMIC DNA]</scope>
    <source>
        <strain evidence="2">CGMCC 4.3568</strain>
    </source>
</reference>
<dbReference type="GO" id="GO:0047617">
    <property type="term" value="F:fatty acyl-CoA hydrolase activity"/>
    <property type="evidence" value="ECO:0007669"/>
    <property type="project" value="TreeGrafter"/>
</dbReference>
<keyword evidence="1" id="KW-0378">Hydrolase</keyword>
<dbReference type="SUPFAM" id="SSF54637">
    <property type="entry name" value="Thioesterase/thiol ester dehydrase-isomerase"/>
    <property type="match status" value="1"/>
</dbReference>
<evidence type="ECO:0000313" key="1">
    <source>
        <dbReference type="EMBL" id="SFB07937.1"/>
    </source>
</evidence>
<dbReference type="AlphaFoldDB" id="A0A1I0Y503"/>
<accession>A0A1I0Y503</accession>
<dbReference type="Proteomes" id="UP000243799">
    <property type="component" value="Unassembled WGS sequence"/>
</dbReference>
<dbReference type="STRING" id="490629.SAMN05216266_104216"/>
<dbReference type="EMBL" id="FOKG01000004">
    <property type="protein sequence ID" value="SFB07937.1"/>
    <property type="molecule type" value="Genomic_DNA"/>
</dbReference>
<keyword evidence="2" id="KW-1185">Reference proteome</keyword>
<name>A0A1I0Y503_9PSEU</name>
<dbReference type="InterPro" id="IPR029069">
    <property type="entry name" value="HotDog_dom_sf"/>
</dbReference>
<dbReference type="OrthoDB" id="3683044at2"/>
<dbReference type="RefSeq" id="WP_091671944.1">
    <property type="nucleotide sequence ID" value="NZ_FOKG01000004.1"/>
</dbReference>
<dbReference type="CDD" id="cd00586">
    <property type="entry name" value="4HBT"/>
    <property type="match status" value="1"/>
</dbReference>
<protein>
    <submittedName>
        <fullName evidence="1">Acyl-CoA thioester hydrolase</fullName>
    </submittedName>
</protein>
<evidence type="ECO:0000313" key="2">
    <source>
        <dbReference type="Proteomes" id="UP000243799"/>
    </source>
</evidence>
<dbReference type="InterPro" id="IPR050563">
    <property type="entry name" value="4-hydroxybenzoyl-CoA_TE"/>
</dbReference>
<dbReference type="PANTHER" id="PTHR31793:SF24">
    <property type="entry name" value="LONG-CHAIN ACYL-COA THIOESTERASE FADM"/>
    <property type="match status" value="1"/>
</dbReference>
<dbReference type="Gene3D" id="3.10.129.10">
    <property type="entry name" value="Hotdog Thioesterase"/>
    <property type="match status" value="1"/>
</dbReference>
<dbReference type="PANTHER" id="PTHR31793">
    <property type="entry name" value="4-HYDROXYBENZOYL-COA THIOESTERASE FAMILY MEMBER"/>
    <property type="match status" value="1"/>
</dbReference>
<sequence>MPDVFRVRVGVRTYELDAQGHVNGAVYLQYGEHARWECLQAAGITQAKLHARGVAPVRIEETVRYHHELRAGDEVDVSCTFVWGEGKAFRVQQDVRRADGTLVAEVANVGGVLDLATRRLVQDPAEHFRSLASAPHLLGL</sequence>
<proteinExistence type="predicted"/>